<dbReference type="InterPro" id="IPR011053">
    <property type="entry name" value="Single_hybrid_motif"/>
</dbReference>
<dbReference type="InterPro" id="IPR003016">
    <property type="entry name" value="2-oxoA_DH_lipoyl-BS"/>
</dbReference>
<feature type="compositionally biased region" description="Polar residues" evidence="11">
    <location>
        <begin position="200"/>
        <end position="212"/>
    </location>
</feature>
<dbReference type="FunFam" id="3.30.559.10:FF:000007">
    <property type="entry name" value="Dihydrolipoamide acetyltransferase component of pyruvate dehydrogenase complex"/>
    <property type="match status" value="1"/>
</dbReference>
<keyword evidence="8" id="KW-0809">Transit peptide</keyword>
<evidence type="ECO:0000256" key="6">
    <source>
        <dbReference type="ARBA" id="ARBA00022679"/>
    </source>
</evidence>
<dbReference type="EC" id="2.3.1.61" evidence="4"/>
<evidence type="ECO:0000256" key="4">
    <source>
        <dbReference type="ARBA" id="ARBA00012945"/>
    </source>
</evidence>
<comment type="cofactor">
    <cofactor evidence="1">
        <name>(R)-lipoate</name>
        <dbReference type="ChEBI" id="CHEBI:83088"/>
    </cofactor>
</comment>
<dbReference type="OrthoDB" id="5391403at2759"/>
<evidence type="ECO:0000256" key="5">
    <source>
        <dbReference type="ARBA" id="ARBA00022532"/>
    </source>
</evidence>
<feature type="compositionally biased region" description="Low complexity" evidence="11">
    <location>
        <begin position="166"/>
        <end position="199"/>
    </location>
</feature>
<feature type="domain" description="Lipoyl-binding" evidence="12">
    <location>
        <begin position="52"/>
        <end position="127"/>
    </location>
</feature>
<reference evidence="14" key="1">
    <citation type="submission" date="2017-01" db="EMBL/GenBank/DDBJ databases">
        <authorList>
            <person name="Wang Y."/>
            <person name="White M."/>
            <person name="Kvist S."/>
            <person name="Moncalvo J.-M."/>
        </authorList>
    </citation>
    <scope>NUCLEOTIDE SEQUENCE [LARGE SCALE GENOMIC DNA]</scope>
    <source>
        <strain evidence="14">ID-206-W2</strain>
    </source>
</reference>
<keyword evidence="6 13" id="KW-0808">Transferase</keyword>
<feature type="compositionally biased region" description="Low complexity" evidence="11">
    <location>
        <begin position="129"/>
        <end position="149"/>
    </location>
</feature>
<evidence type="ECO:0000259" key="12">
    <source>
        <dbReference type="PROSITE" id="PS50968"/>
    </source>
</evidence>
<keyword evidence="5" id="KW-0816">Tricarboxylic acid cycle</keyword>
<accession>A0A1R1YT21</accession>
<dbReference type="AlphaFoldDB" id="A0A1R1YT21"/>
<dbReference type="PANTHER" id="PTHR43416:SF5">
    <property type="entry name" value="DIHYDROLIPOYLLYSINE-RESIDUE SUCCINYLTRANSFERASE COMPONENT OF 2-OXOGLUTARATE DEHYDROGENASE COMPLEX, MITOCHONDRIAL"/>
    <property type="match status" value="1"/>
</dbReference>
<dbReference type="UniPathway" id="UPA00868">
    <property type="reaction ID" value="UER00840"/>
</dbReference>
<dbReference type="Gene3D" id="3.30.559.10">
    <property type="entry name" value="Chloramphenicol acetyltransferase-like domain"/>
    <property type="match status" value="1"/>
</dbReference>
<dbReference type="InterPro" id="IPR006255">
    <property type="entry name" value="SucB"/>
</dbReference>
<dbReference type="InterPro" id="IPR000089">
    <property type="entry name" value="Biotin_lipoyl"/>
</dbReference>
<comment type="caution">
    <text evidence="13">The sequence shown here is derived from an EMBL/GenBank/DDBJ whole genome shotgun (WGS) entry which is preliminary data.</text>
</comment>
<dbReference type="Gene3D" id="2.40.50.100">
    <property type="match status" value="1"/>
</dbReference>
<feature type="region of interest" description="Disordered" evidence="11">
    <location>
        <begin position="129"/>
        <end position="216"/>
    </location>
</feature>
<organism evidence="13 14">
    <name type="scientific">Smittium culicis</name>
    <dbReference type="NCBI Taxonomy" id="133412"/>
    <lineage>
        <taxon>Eukaryota</taxon>
        <taxon>Fungi</taxon>
        <taxon>Fungi incertae sedis</taxon>
        <taxon>Zoopagomycota</taxon>
        <taxon>Kickxellomycotina</taxon>
        <taxon>Harpellomycetes</taxon>
        <taxon>Harpellales</taxon>
        <taxon>Legeriomycetaceae</taxon>
        <taxon>Smittium</taxon>
    </lineage>
</organism>
<protein>
    <recommendedName>
        <fullName evidence="4">dihydrolipoyllysine-residue succinyltransferase</fullName>
        <ecNumber evidence="4">2.3.1.61</ecNumber>
    </recommendedName>
    <alternativeName>
        <fullName evidence="10">2-oxoglutarate dehydrogenase complex component E2</fullName>
    </alternativeName>
</protein>
<dbReference type="GO" id="GO:0004149">
    <property type="term" value="F:dihydrolipoyllysine-residue succinyltransferase activity"/>
    <property type="evidence" value="ECO:0007669"/>
    <property type="project" value="UniProtKB-EC"/>
</dbReference>
<evidence type="ECO:0000313" key="13">
    <source>
        <dbReference type="EMBL" id="OMJ30021.1"/>
    </source>
</evidence>
<evidence type="ECO:0000256" key="8">
    <source>
        <dbReference type="ARBA" id="ARBA00022946"/>
    </source>
</evidence>
<keyword evidence="7" id="KW-0450">Lipoyl</keyword>
<evidence type="ECO:0000256" key="2">
    <source>
        <dbReference type="ARBA" id="ARBA00005145"/>
    </source>
</evidence>
<name>A0A1R1YT21_9FUNG</name>
<evidence type="ECO:0000256" key="11">
    <source>
        <dbReference type="SAM" id="MobiDB-lite"/>
    </source>
</evidence>
<dbReference type="InterPro" id="IPR050537">
    <property type="entry name" value="2-oxoacid_dehydrogenase"/>
</dbReference>
<dbReference type="NCBIfam" id="TIGR01347">
    <property type="entry name" value="sucB"/>
    <property type="match status" value="1"/>
</dbReference>
<comment type="pathway">
    <text evidence="2">Amino-acid degradation; L-lysine degradation via saccharopine pathway; glutaryl-CoA from L-lysine: step 6/6.</text>
</comment>
<keyword evidence="14" id="KW-1185">Reference proteome</keyword>
<dbReference type="PANTHER" id="PTHR43416">
    <property type="entry name" value="DIHYDROLIPOYLLYSINE-RESIDUE SUCCINYLTRANSFERASE COMPONENT OF 2-OXOGLUTARATE DEHYDROGENASE COMPLEX, MITOCHONDRIAL-RELATED"/>
    <property type="match status" value="1"/>
</dbReference>
<evidence type="ECO:0000256" key="7">
    <source>
        <dbReference type="ARBA" id="ARBA00022823"/>
    </source>
</evidence>
<dbReference type="Pfam" id="PF00364">
    <property type="entry name" value="Biotin_lipoyl"/>
    <property type="match status" value="1"/>
</dbReference>
<dbReference type="PROSITE" id="PS00189">
    <property type="entry name" value="LIPOYL"/>
    <property type="match status" value="1"/>
</dbReference>
<dbReference type="CDD" id="cd06849">
    <property type="entry name" value="lipoyl_domain"/>
    <property type="match status" value="1"/>
</dbReference>
<proteinExistence type="inferred from homology"/>
<dbReference type="InterPro" id="IPR001078">
    <property type="entry name" value="2-oxoacid_DH_actylTfrase"/>
</dbReference>
<evidence type="ECO:0000256" key="9">
    <source>
        <dbReference type="ARBA" id="ARBA00023315"/>
    </source>
</evidence>
<comment type="similarity">
    <text evidence="3">Belongs to the 2-oxoacid dehydrogenase family.</text>
</comment>
<evidence type="ECO:0000256" key="10">
    <source>
        <dbReference type="ARBA" id="ARBA00032406"/>
    </source>
</evidence>
<dbReference type="EMBL" id="LSSM01000106">
    <property type="protein sequence ID" value="OMJ30021.1"/>
    <property type="molecule type" value="Genomic_DNA"/>
</dbReference>
<dbReference type="GO" id="GO:0033512">
    <property type="term" value="P:L-lysine catabolic process to acetyl-CoA via saccharopine"/>
    <property type="evidence" value="ECO:0007669"/>
    <property type="project" value="UniProtKB-UniPathway"/>
</dbReference>
<evidence type="ECO:0000256" key="1">
    <source>
        <dbReference type="ARBA" id="ARBA00001938"/>
    </source>
</evidence>
<evidence type="ECO:0000256" key="3">
    <source>
        <dbReference type="ARBA" id="ARBA00007317"/>
    </source>
</evidence>
<dbReference type="NCBIfam" id="NF004309">
    <property type="entry name" value="PRK05704.1"/>
    <property type="match status" value="1"/>
</dbReference>
<dbReference type="SUPFAM" id="SSF51230">
    <property type="entry name" value="Single hybrid motif"/>
    <property type="match status" value="1"/>
</dbReference>
<dbReference type="GO" id="GO:0005739">
    <property type="term" value="C:mitochondrion"/>
    <property type="evidence" value="ECO:0007669"/>
    <property type="project" value="TreeGrafter"/>
</dbReference>
<dbReference type="SUPFAM" id="SSF52777">
    <property type="entry name" value="CoA-dependent acyltransferases"/>
    <property type="match status" value="1"/>
</dbReference>
<gene>
    <name evidence="13" type="ORF">AYI69_g452</name>
</gene>
<keyword evidence="9" id="KW-0012">Acyltransferase</keyword>
<dbReference type="PROSITE" id="PS50968">
    <property type="entry name" value="BIOTINYL_LIPOYL"/>
    <property type="match status" value="1"/>
</dbReference>
<sequence>MSIRSLINLTAPAARLSLIPRSSQFISKTNNVSLRASLKYQPLLHYPPDGKLFTIQVPHLADSITEGTFKTWQKEIGEYVSLDEEIGSIETDKVDIPINSPVAGVMKAHLVENDQNVVVGQDLCSIDTEASAESSPASPKKESAPAPASIPVPESIKPAEMPKATPTPQLSPTSIPSQSSAPTSTSISSNNSTSTQSPTESALNHTSSSRTESVVPMNRMRKRIAERLKESQNTAATLTTFNEVDMSAVMELRSKFKDEVLEKHNVKLGFMSLFVTASVRALKQIPVVNARIEGDNIVYNDFVDVSVAVATPKGLVTPIVRNADKMSIVEIEKEIANLGAKARDNKLALEDLSGGTFTISNGGVFGSMMGTPILNMPQSAILGMHAIKKRAVVVNDKIEIRPMMYLALSYDHRIIDGREATTFLVHLKNSLENPSRLLLDL</sequence>
<dbReference type="Pfam" id="PF00198">
    <property type="entry name" value="2-oxoacid_dh"/>
    <property type="match status" value="1"/>
</dbReference>
<dbReference type="GO" id="GO:0006099">
    <property type="term" value="P:tricarboxylic acid cycle"/>
    <property type="evidence" value="ECO:0007669"/>
    <property type="project" value="UniProtKB-KW"/>
</dbReference>
<dbReference type="InterPro" id="IPR023213">
    <property type="entry name" value="CAT-like_dom_sf"/>
</dbReference>
<dbReference type="Proteomes" id="UP000187429">
    <property type="component" value="Unassembled WGS sequence"/>
</dbReference>
<dbReference type="GO" id="GO:0045252">
    <property type="term" value="C:oxoglutarate dehydrogenase complex"/>
    <property type="evidence" value="ECO:0007669"/>
    <property type="project" value="InterPro"/>
</dbReference>
<evidence type="ECO:0000313" key="14">
    <source>
        <dbReference type="Proteomes" id="UP000187429"/>
    </source>
</evidence>